<proteinExistence type="predicted"/>
<dbReference type="Proteomes" id="UP000321571">
    <property type="component" value="Unassembled WGS sequence"/>
</dbReference>
<accession>A0A5C8NH73</accession>
<organism evidence="1 2">
    <name type="scientific">Aeromicrobium terrae</name>
    <dbReference type="NCBI Taxonomy" id="2498846"/>
    <lineage>
        <taxon>Bacteria</taxon>
        <taxon>Bacillati</taxon>
        <taxon>Actinomycetota</taxon>
        <taxon>Actinomycetes</taxon>
        <taxon>Propionibacteriales</taxon>
        <taxon>Nocardioidaceae</taxon>
        <taxon>Aeromicrobium</taxon>
    </lineage>
</organism>
<comment type="caution">
    <text evidence="1">The sequence shown here is derived from an EMBL/GenBank/DDBJ whole genome shotgun (WGS) entry which is preliminary data.</text>
</comment>
<dbReference type="Pfam" id="PF14026">
    <property type="entry name" value="SCO4226-like"/>
    <property type="match status" value="1"/>
</dbReference>
<name>A0A5C8NH73_9ACTN</name>
<reference evidence="1 2" key="1">
    <citation type="submission" date="2019-06" db="EMBL/GenBank/DDBJ databases">
        <title>Aeromicrobium sp. nov., isolated from a maize field.</title>
        <authorList>
            <person name="Lin S.-Y."/>
            <person name="Tsai C.-F."/>
            <person name="Young C.-C."/>
        </authorList>
    </citation>
    <scope>NUCLEOTIDE SEQUENCE [LARGE SCALE GENOMIC DNA]</scope>
    <source>
        <strain evidence="1 2">CC-CFT486</strain>
    </source>
</reference>
<dbReference type="AlphaFoldDB" id="A0A5C8NH73"/>
<sequence length="83" mass="9196">MPLFMDVHSLDGGVAFDDVVKAHMADLQTQDKHGVKYLRYWVNEDDGKIFCLVDAPTEDAAHAVHREAHGLVADEIHAVREGA</sequence>
<dbReference type="Gene3D" id="3.30.70.3090">
    <property type="entry name" value="ORF SCO4226, nickel-binding ferredoxin-like monomer"/>
    <property type="match status" value="1"/>
</dbReference>
<dbReference type="InterPro" id="IPR042557">
    <property type="entry name" value="SCO4226"/>
</dbReference>
<dbReference type="OrthoDB" id="3696535at2"/>
<keyword evidence="2" id="KW-1185">Reference proteome</keyword>
<dbReference type="EMBL" id="VDUX01000005">
    <property type="protein sequence ID" value="TXL58010.1"/>
    <property type="molecule type" value="Genomic_DNA"/>
</dbReference>
<evidence type="ECO:0000313" key="2">
    <source>
        <dbReference type="Proteomes" id="UP000321571"/>
    </source>
</evidence>
<evidence type="ECO:0000313" key="1">
    <source>
        <dbReference type="EMBL" id="TXL58010.1"/>
    </source>
</evidence>
<gene>
    <name evidence="1" type="ORF">FHP06_11815</name>
</gene>
<protein>
    <submittedName>
        <fullName evidence="1">DUF4242 domain-containing protein</fullName>
    </submittedName>
</protein>
<dbReference type="InterPro" id="IPR025336">
    <property type="entry name" value="SCO4226-like"/>
</dbReference>
<dbReference type="RefSeq" id="WP_147686988.1">
    <property type="nucleotide sequence ID" value="NZ_VDUX01000005.1"/>
</dbReference>